<dbReference type="InterPro" id="IPR036898">
    <property type="entry name" value="RNA_pol_Rpb7-like_N_sf"/>
</dbReference>
<protein>
    <recommendedName>
        <fullName evidence="6">RPA43 OB domain-containing protein</fullName>
    </recommendedName>
</protein>
<dbReference type="GO" id="GO:0000428">
    <property type="term" value="C:DNA-directed RNA polymerase complex"/>
    <property type="evidence" value="ECO:0007669"/>
    <property type="project" value="UniProtKB-KW"/>
</dbReference>
<evidence type="ECO:0000256" key="4">
    <source>
        <dbReference type="ARBA" id="ARBA00023242"/>
    </source>
</evidence>
<accession>A0ABD1FF76</accession>
<evidence type="ECO:0000256" key="3">
    <source>
        <dbReference type="ARBA" id="ARBA00023163"/>
    </source>
</evidence>
<reference evidence="7 8" key="1">
    <citation type="submission" date="2024-05" db="EMBL/GenBank/DDBJ databases">
        <title>Genetic variation in Jamaican populations of the coffee berry borer (Hypothenemus hampei).</title>
        <authorList>
            <person name="Errbii M."/>
            <person name="Myrie A."/>
        </authorList>
    </citation>
    <scope>NUCLEOTIDE SEQUENCE [LARGE SCALE GENOMIC DNA]</scope>
    <source>
        <strain evidence="7">JA-Hopewell-2020-01-JO</strain>
        <tissue evidence="7">Whole body</tissue>
    </source>
</reference>
<keyword evidence="8" id="KW-1185">Reference proteome</keyword>
<proteinExistence type="predicted"/>
<dbReference type="InterPro" id="IPR041178">
    <property type="entry name" value="RPA43_OB"/>
</dbReference>
<comment type="subcellular location">
    <subcellularLocation>
        <location evidence="1">Nucleus</location>
    </subcellularLocation>
</comment>
<sequence>MVPNHIKFDKEYLNELTNRPESGVLKRECKYHIALHPAQLNNFSESIKSELGRKIGRYEQLFNGILLGFENLKLLSSLGAIGPDNCYIHIDIQGWFFVFQPQIGLKMTGTVTRTTKNHIGCLVYNTFNISLPKPPIGEDEDWIGNGVCVNAEVEFIIDFVDLLAQLPHIRGDLIAVLKESGPCEFDGSPTKVKHKNNKITFSIDEGEVEDSQSVTTKKKKHKVKDESNFSNELLHIKSSSVHEENFDENSTHKKATKKSMKKKKHKEKYLDVSLDSLNLDSLFSNSQDFNASENINTADVKQSKKRRKSVSISKEPFSQEIKLELDSELDELIGN</sequence>
<name>A0ABD1FF76_HYPHA</name>
<evidence type="ECO:0000256" key="1">
    <source>
        <dbReference type="ARBA" id="ARBA00004123"/>
    </source>
</evidence>
<dbReference type="Gene3D" id="2.40.50.1060">
    <property type="match status" value="1"/>
</dbReference>
<keyword evidence="3" id="KW-0804">Transcription</keyword>
<feature type="compositionally biased region" description="Basic residues" evidence="5">
    <location>
        <begin position="252"/>
        <end position="267"/>
    </location>
</feature>
<evidence type="ECO:0000313" key="8">
    <source>
        <dbReference type="Proteomes" id="UP001566132"/>
    </source>
</evidence>
<evidence type="ECO:0000256" key="2">
    <source>
        <dbReference type="ARBA" id="ARBA00022478"/>
    </source>
</evidence>
<dbReference type="PANTHER" id="PTHR12709:SF5">
    <property type="entry name" value="DNA-DIRECTED RNA POLYMERASE I SUBUNIT RPA43"/>
    <property type="match status" value="1"/>
</dbReference>
<feature type="region of interest" description="Disordered" evidence="5">
    <location>
        <begin position="240"/>
        <end position="267"/>
    </location>
</feature>
<organism evidence="7 8">
    <name type="scientific">Hypothenemus hampei</name>
    <name type="common">Coffee berry borer</name>
    <dbReference type="NCBI Taxonomy" id="57062"/>
    <lineage>
        <taxon>Eukaryota</taxon>
        <taxon>Metazoa</taxon>
        <taxon>Ecdysozoa</taxon>
        <taxon>Arthropoda</taxon>
        <taxon>Hexapoda</taxon>
        <taxon>Insecta</taxon>
        <taxon>Pterygota</taxon>
        <taxon>Neoptera</taxon>
        <taxon>Endopterygota</taxon>
        <taxon>Coleoptera</taxon>
        <taxon>Polyphaga</taxon>
        <taxon>Cucujiformia</taxon>
        <taxon>Curculionidae</taxon>
        <taxon>Scolytinae</taxon>
        <taxon>Hypothenemus</taxon>
    </lineage>
</organism>
<dbReference type="GO" id="GO:0005634">
    <property type="term" value="C:nucleus"/>
    <property type="evidence" value="ECO:0007669"/>
    <property type="project" value="UniProtKB-SubCell"/>
</dbReference>
<comment type="caution">
    <text evidence="7">The sequence shown here is derived from an EMBL/GenBank/DDBJ whole genome shotgun (WGS) entry which is preliminary data.</text>
</comment>
<dbReference type="PANTHER" id="PTHR12709">
    <property type="entry name" value="DNA-DIRECTED RNA POLYMERASE II, III"/>
    <property type="match status" value="1"/>
</dbReference>
<dbReference type="Gene3D" id="3.30.1490.120">
    <property type="entry name" value="RNA polymerase Rpb7-like, N-terminal domain"/>
    <property type="match status" value="1"/>
</dbReference>
<keyword evidence="2" id="KW-0240">DNA-directed RNA polymerase</keyword>
<dbReference type="InterPro" id="IPR045113">
    <property type="entry name" value="Rpb7-like"/>
</dbReference>
<evidence type="ECO:0000313" key="7">
    <source>
        <dbReference type="EMBL" id="KAL1516791.1"/>
    </source>
</evidence>
<dbReference type="EMBL" id="JBDJPC010000001">
    <property type="protein sequence ID" value="KAL1516791.1"/>
    <property type="molecule type" value="Genomic_DNA"/>
</dbReference>
<dbReference type="Proteomes" id="UP001566132">
    <property type="component" value="Unassembled WGS sequence"/>
</dbReference>
<evidence type="ECO:0000259" key="6">
    <source>
        <dbReference type="Pfam" id="PF17875"/>
    </source>
</evidence>
<dbReference type="Pfam" id="PF17875">
    <property type="entry name" value="RPA43_OB"/>
    <property type="match status" value="1"/>
</dbReference>
<dbReference type="AlphaFoldDB" id="A0ABD1FF76"/>
<gene>
    <name evidence="7" type="ORF">ABEB36_000649</name>
</gene>
<keyword evidence="4" id="KW-0539">Nucleus</keyword>
<feature type="domain" description="RPA43 OB" evidence="6">
    <location>
        <begin position="101"/>
        <end position="272"/>
    </location>
</feature>
<evidence type="ECO:0000256" key="5">
    <source>
        <dbReference type="SAM" id="MobiDB-lite"/>
    </source>
</evidence>